<gene>
    <name evidence="13" type="ORF">E8E13_006839</name>
</gene>
<keyword evidence="9 10" id="KW-0472">Membrane</keyword>
<keyword evidence="4 10" id="KW-0109">Calcium transport</keyword>
<feature type="region of interest" description="Disordered" evidence="11">
    <location>
        <begin position="1"/>
        <end position="65"/>
    </location>
</feature>
<comment type="subcellular location">
    <subcellularLocation>
        <location evidence="1">Endomembrane system</location>
        <topology evidence="1">Multi-pass membrane protein</topology>
    </subcellularLocation>
    <subcellularLocation>
        <location evidence="10">Vacuole membrane</location>
    </subcellularLocation>
</comment>
<dbReference type="Gene3D" id="1.20.1420.30">
    <property type="entry name" value="NCX, central ion-binding region"/>
    <property type="match status" value="2"/>
</dbReference>
<keyword evidence="10" id="KW-0050">Antiport</keyword>
<evidence type="ECO:0000313" key="14">
    <source>
        <dbReference type="Proteomes" id="UP000801428"/>
    </source>
</evidence>
<dbReference type="GO" id="GO:0006874">
    <property type="term" value="P:intracellular calcium ion homeostasis"/>
    <property type="evidence" value="ECO:0007669"/>
    <property type="project" value="TreeGrafter"/>
</dbReference>
<comment type="function">
    <text evidence="10">Has a role in promoting intracellular calcium ion sequestration via the exchange of calcium ions for hydrogen ions across the vacuolar membrane. Involved also in manganese ion homeostasis via its uptake into the vacuole.</text>
</comment>
<keyword evidence="10" id="KW-0926">Vacuole</keyword>
<comment type="similarity">
    <text evidence="2 10">Belongs to the Ca(2+):cation antiporter (CaCA) (TC 2.A.19) family.</text>
</comment>
<feature type="transmembrane region" description="Helical" evidence="10">
    <location>
        <begin position="144"/>
        <end position="166"/>
    </location>
</feature>
<feature type="transmembrane region" description="Helical" evidence="10">
    <location>
        <begin position="178"/>
        <end position="200"/>
    </location>
</feature>
<feature type="transmembrane region" description="Helical" evidence="10">
    <location>
        <begin position="221"/>
        <end position="240"/>
    </location>
</feature>
<dbReference type="Pfam" id="PF01699">
    <property type="entry name" value="Na_Ca_ex"/>
    <property type="match status" value="2"/>
</dbReference>
<feature type="transmembrane region" description="Helical" evidence="10">
    <location>
        <begin position="86"/>
        <end position="106"/>
    </location>
</feature>
<feature type="transmembrane region" description="Helical" evidence="10">
    <location>
        <begin position="442"/>
        <end position="462"/>
    </location>
</feature>
<evidence type="ECO:0000256" key="4">
    <source>
        <dbReference type="ARBA" id="ARBA00022568"/>
    </source>
</evidence>
<evidence type="ECO:0000256" key="3">
    <source>
        <dbReference type="ARBA" id="ARBA00022448"/>
    </source>
</evidence>
<dbReference type="InterPro" id="IPR044880">
    <property type="entry name" value="NCX_ion-bd_dom_sf"/>
</dbReference>
<reference evidence="13" key="1">
    <citation type="submission" date="2019-04" db="EMBL/GenBank/DDBJ databases">
        <title>Sequencing of skin fungus with MAO and IRED activity.</title>
        <authorList>
            <person name="Marsaioli A.J."/>
            <person name="Bonatto J.M.C."/>
            <person name="Reis Junior O."/>
        </authorList>
    </citation>
    <scope>NUCLEOTIDE SEQUENCE</scope>
    <source>
        <strain evidence="13">30M1</strain>
    </source>
</reference>
<dbReference type="EMBL" id="SWKU01000016">
    <property type="protein sequence ID" value="KAF2999823.1"/>
    <property type="molecule type" value="Genomic_DNA"/>
</dbReference>
<keyword evidence="8 10" id="KW-0406">Ion transport</keyword>
<feature type="domain" description="Sodium/calcium exchanger membrane region" evidence="12">
    <location>
        <begin position="316"/>
        <end position="459"/>
    </location>
</feature>
<feature type="transmembrane region" description="Helical" evidence="10">
    <location>
        <begin position="112"/>
        <end position="132"/>
    </location>
</feature>
<sequence length="478" mass="52361">MAGHHSRTSRDYRSSQEQTSREYNSEKPRRRSHQKSSSRSNNPALPQYNHHGHEVTPGIHPDGESGRRGINPLKFFRIAFRSSNTLSMLVNLLWPIVPVAIALHFARPEWKLAIFITNYIAMVPAANMLGFAGQELARKMPQKAIAVVLETTLGSVVEIILFMVLLKRDVNGSNIPVIRAAILGSILANLLLCLGCCFVAGGAKNDVQEFHEAVSESGSGLMLVAAMALVLPAIFAKYLLNNPDFQLPYANFVIDNTTKISRGVAIISLIGYLIYVFYQTVSHDGLFHEIYEADEHKDKDRQKELAQEKFTLTEGLLAMTVSLACVALIAVFLVQEIPYMVEERGVSDAFVGLILLPLVEKIAEHILAIDEAYDNQINMAMAHIMGASIQTALLNAPLVVLVGWGIAANSHMDYNFVIFDAVALVLAVLVVGSFLRDGKSNYLEGVLCIMVYIIIAICAFFFPNPAGHGGNGSSEGGH</sequence>
<dbReference type="AlphaFoldDB" id="A0A9P4TC08"/>
<dbReference type="InterPro" id="IPR004837">
    <property type="entry name" value="NaCa_Exmemb"/>
</dbReference>
<dbReference type="GO" id="GO:0012505">
    <property type="term" value="C:endomembrane system"/>
    <property type="evidence" value="ECO:0007669"/>
    <property type="project" value="UniProtKB-SubCell"/>
</dbReference>
<organism evidence="13 14">
    <name type="scientific">Curvularia kusanoi</name>
    <name type="common">Cochliobolus kusanoi</name>
    <dbReference type="NCBI Taxonomy" id="90978"/>
    <lineage>
        <taxon>Eukaryota</taxon>
        <taxon>Fungi</taxon>
        <taxon>Dikarya</taxon>
        <taxon>Ascomycota</taxon>
        <taxon>Pezizomycotina</taxon>
        <taxon>Dothideomycetes</taxon>
        <taxon>Pleosporomycetidae</taxon>
        <taxon>Pleosporales</taxon>
        <taxon>Pleosporineae</taxon>
        <taxon>Pleosporaceae</taxon>
        <taxon>Curvularia</taxon>
    </lineage>
</organism>
<dbReference type="InterPro" id="IPR004798">
    <property type="entry name" value="CAX-like"/>
</dbReference>
<evidence type="ECO:0000256" key="10">
    <source>
        <dbReference type="RuleBase" id="RU365028"/>
    </source>
</evidence>
<comment type="caution">
    <text evidence="10">Lacks conserved residue(s) required for the propagation of feature annotation.</text>
</comment>
<comment type="caution">
    <text evidence="13">The sequence shown here is derived from an EMBL/GenBank/DDBJ whole genome shotgun (WGS) entry which is preliminary data.</text>
</comment>
<evidence type="ECO:0000256" key="6">
    <source>
        <dbReference type="ARBA" id="ARBA00022837"/>
    </source>
</evidence>
<dbReference type="Proteomes" id="UP000801428">
    <property type="component" value="Unassembled WGS sequence"/>
</dbReference>
<proteinExistence type="inferred from homology"/>
<keyword evidence="5 10" id="KW-0812">Transmembrane</keyword>
<protein>
    <recommendedName>
        <fullName evidence="10">Vacuolar calcium ion transporter</fullName>
    </recommendedName>
</protein>
<dbReference type="PANTHER" id="PTHR31503:SF14">
    <property type="entry name" value="VACUOLAR CALCIUM ION TRANSPORTER"/>
    <property type="match status" value="1"/>
</dbReference>
<dbReference type="PANTHER" id="PTHR31503">
    <property type="entry name" value="VACUOLAR CALCIUM ION TRANSPORTER"/>
    <property type="match status" value="1"/>
</dbReference>
<evidence type="ECO:0000259" key="12">
    <source>
        <dbReference type="Pfam" id="PF01699"/>
    </source>
</evidence>
<evidence type="ECO:0000256" key="11">
    <source>
        <dbReference type="SAM" id="MobiDB-lite"/>
    </source>
</evidence>
<keyword evidence="6 10" id="KW-0106">Calcium</keyword>
<evidence type="ECO:0000256" key="9">
    <source>
        <dbReference type="ARBA" id="ARBA00023136"/>
    </source>
</evidence>
<evidence type="ECO:0000313" key="13">
    <source>
        <dbReference type="EMBL" id="KAF2999823.1"/>
    </source>
</evidence>
<evidence type="ECO:0000256" key="8">
    <source>
        <dbReference type="ARBA" id="ARBA00023065"/>
    </source>
</evidence>
<dbReference type="GO" id="GO:0000329">
    <property type="term" value="C:fungal-type vacuole membrane"/>
    <property type="evidence" value="ECO:0007669"/>
    <property type="project" value="TreeGrafter"/>
</dbReference>
<keyword evidence="7 10" id="KW-1133">Transmembrane helix</keyword>
<keyword evidence="3 10" id="KW-0813">Transport</keyword>
<dbReference type="NCBIfam" id="TIGR00378">
    <property type="entry name" value="cax"/>
    <property type="match status" value="1"/>
</dbReference>
<feature type="transmembrane region" description="Helical" evidence="10">
    <location>
        <begin position="315"/>
        <end position="334"/>
    </location>
</feature>
<dbReference type="OrthoDB" id="1699231at2759"/>
<evidence type="ECO:0000256" key="2">
    <source>
        <dbReference type="ARBA" id="ARBA00008170"/>
    </source>
</evidence>
<name>A0A9P4TC08_CURKU</name>
<dbReference type="InterPro" id="IPR004713">
    <property type="entry name" value="CaH_exchang"/>
</dbReference>
<accession>A0A9P4TC08</accession>
<feature type="transmembrane region" description="Helical" evidence="10">
    <location>
        <begin position="414"/>
        <end position="435"/>
    </location>
</feature>
<feature type="domain" description="Sodium/calcium exchanger membrane region" evidence="12">
    <location>
        <begin position="112"/>
        <end position="280"/>
    </location>
</feature>
<dbReference type="GO" id="GO:0015369">
    <property type="term" value="F:calcium:proton antiporter activity"/>
    <property type="evidence" value="ECO:0007669"/>
    <property type="project" value="UniProtKB-UniRule"/>
</dbReference>
<feature type="transmembrane region" description="Helical" evidence="10">
    <location>
        <begin position="384"/>
        <end position="408"/>
    </location>
</feature>
<evidence type="ECO:0000256" key="7">
    <source>
        <dbReference type="ARBA" id="ARBA00022989"/>
    </source>
</evidence>
<feature type="compositionally biased region" description="Basic and acidic residues" evidence="11">
    <location>
        <begin position="8"/>
        <end position="27"/>
    </location>
</feature>
<keyword evidence="14" id="KW-1185">Reference proteome</keyword>
<evidence type="ECO:0000256" key="5">
    <source>
        <dbReference type="ARBA" id="ARBA00022692"/>
    </source>
</evidence>
<evidence type="ECO:0000256" key="1">
    <source>
        <dbReference type="ARBA" id="ARBA00004127"/>
    </source>
</evidence>
<feature type="transmembrane region" description="Helical" evidence="10">
    <location>
        <begin position="260"/>
        <end position="278"/>
    </location>
</feature>